<organism evidence="1 2">
    <name type="scientific">Rhizorhabdus dicambivorans</name>
    <dbReference type="NCBI Taxonomy" id="1850238"/>
    <lineage>
        <taxon>Bacteria</taxon>
        <taxon>Pseudomonadati</taxon>
        <taxon>Pseudomonadota</taxon>
        <taxon>Alphaproteobacteria</taxon>
        <taxon>Sphingomonadales</taxon>
        <taxon>Sphingomonadaceae</taxon>
        <taxon>Rhizorhabdus</taxon>
    </lineage>
</organism>
<name>A0A2A4FN03_9SPHN</name>
<dbReference type="RefSeq" id="WP_066968428.1">
    <property type="nucleotide sequence ID" value="NZ_CP023449.1"/>
</dbReference>
<keyword evidence="2" id="KW-1185">Reference proteome</keyword>
<evidence type="ECO:0000313" key="1">
    <source>
        <dbReference type="EMBL" id="PCE39547.1"/>
    </source>
</evidence>
<evidence type="ECO:0000313" key="2">
    <source>
        <dbReference type="Proteomes" id="UP000218934"/>
    </source>
</evidence>
<dbReference type="Pfam" id="PF11843">
    <property type="entry name" value="DUF3363"/>
    <property type="match status" value="1"/>
</dbReference>
<gene>
    <name evidence="1" type="ORF">COO09_24990</name>
</gene>
<protein>
    <submittedName>
        <fullName evidence="1">DUF3363 domain-containing protein</fullName>
    </submittedName>
</protein>
<proteinExistence type="predicted"/>
<sequence length="97" mass="10677">MDFTFQPPFLAGLSGYIAEVGKPFVEARPGDRIDGRLVRRIDLASGRFALVENAKEFTLVPWRPVLENQLGKSASGIMRADGVSWRFGRGRAGPEIS</sequence>
<dbReference type="EMBL" id="NWUF01000072">
    <property type="protein sequence ID" value="PCE39547.1"/>
    <property type="molecule type" value="Genomic_DNA"/>
</dbReference>
<reference evidence="1 2" key="1">
    <citation type="submission" date="2017-09" db="EMBL/GenBank/DDBJ databases">
        <title>The Catabolism of 3,6-Dichlorosalicylic acid is Initiated by the Cytochrome P450 Monooxygenase DsmABC in Rhizorhabdus dicambivorans Ndbn-20.</title>
        <authorList>
            <person name="Na L."/>
        </authorList>
    </citation>
    <scope>NUCLEOTIDE SEQUENCE [LARGE SCALE GENOMIC DNA]</scope>
    <source>
        <strain evidence="1 2">Ndbn-20m</strain>
    </source>
</reference>
<comment type="caution">
    <text evidence="1">The sequence shown here is derived from an EMBL/GenBank/DDBJ whole genome shotgun (WGS) entry which is preliminary data.</text>
</comment>
<accession>A0A2A4FN03</accession>
<dbReference type="Proteomes" id="UP000218934">
    <property type="component" value="Unassembled WGS sequence"/>
</dbReference>
<dbReference type="AlphaFoldDB" id="A0A2A4FN03"/>
<dbReference type="InterPro" id="IPR021795">
    <property type="entry name" value="DUF3363"/>
</dbReference>